<name>A0A554SH45_9ACTN</name>
<feature type="domain" description="Amidohydrolase-related" evidence="2">
    <location>
        <begin position="98"/>
        <end position="413"/>
    </location>
</feature>
<evidence type="ECO:0000256" key="1">
    <source>
        <dbReference type="SAM" id="MobiDB-lite"/>
    </source>
</evidence>
<dbReference type="AlphaFoldDB" id="A0A554SH45"/>
<comment type="caution">
    <text evidence="3">The sequence shown here is derived from an EMBL/GenBank/DDBJ whole genome shotgun (WGS) entry which is preliminary data.</text>
</comment>
<proteinExistence type="predicted"/>
<organism evidence="3 4">
    <name type="scientific">Aeromicrobium piscarium</name>
    <dbReference type="NCBI Taxonomy" id="2590901"/>
    <lineage>
        <taxon>Bacteria</taxon>
        <taxon>Bacillati</taxon>
        <taxon>Actinomycetota</taxon>
        <taxon>Actinomycetes</taxon>
        <taxon>Propionibacteriales</taxon>
        <taxon>Nocardioidaceae</taxon>
        <taxon>Aeromicrobium</taxon>
    </lineage>
</organism>
<keyword evidence="3" id="KW-0378">Hydrolase</keyword>
<dbReference type="InterPro" id="IPR051781">
    <property type="entry name" value="Metallo-dep_Hydrolase"/>
</dbReference>
<accession>A0A554SH45</accession>
<dbReference type="Proteomes" id="UP000316988">
    <property type="component" value="Unassembled WGS sequence"/>
</dbReference>
<reference evidence="3 4" key="1">
    <citation type="submission" date="2019-07" db="EMBL/GenBank/DDBJ databases">
        <authorList>
            <person name="Zhao L.H."/>
        </authorList>
    </citation>
    <scope>NUCLEOTIDE SEQUENCE [LARGE SCALE GENOMIC DNA]</scope>
    <source>
        <strain evidence="3 4">Co35</strain>
    </source>
</reference>
<evidence type="ECO:0000313" key="3">
    <source>
        <dbReference type="EMBL" id="TSD65653.1"/>
    </source>
</evidence>
<dbReference type="GO" id="GO:0016810">
    <property type="term" value="F:hydrolase activity, acting on carbon-nitrogen (but not peptide) bonds"/>
    <property type="evidence" value="ECO:0007669"/>
    <property type="project" value="InterPro"/>
</dbReference>
<dbReference type="SUPFAM" id="SSF51556">
    <property type="entry name" value="Metallo-dependent hydrolases"/>
    <property type="match status" value="1"/>
</dbReference>
<dbReference type="PANTHER" id="PTHR43135:SF3">
    <property type="entry name" value="ALPHA-D-RIBOSE 1-METHYLPHOSPHONATE 5-TRIPHOSPHATE DIPHOSPHATASE"/>
    <property type="match status" value="1"/>
</dbReference>
<dbReference type="InterPro" id="IPR057744">
    <property type="entry name" value="OTAase-like"/>
</dbReference>
<dbReference type="InterPro" id="IPR032466">
    <property type="entry name" value="Metal_Hydrolase"/>
</dbReference>
<dbReference type="CDD" id="cd01299">
    <property type="entry name" value="Met_dep_hydrolase_A"/>
    <property type="match status" value="1"/>
</dbReference>
<feature type="region of interest" description="Disordered" evidence="1">
    <location>
        <begin position="1"/>
        <end position="35"/>
    </location>
</feature>
<protein>
    <submittedName>
        <fullName evidence="3">Amidohydrolase family protein</fullName>
    </submittedName>
</protein>
<dbReference type="PANTHER" id="PTHR43135">
    <property type="entry name" value="ALPHA-D-RIBOSE 1-METHYLPHOSPHONATE 5-TRIPHOSPHATE DIPHOSPHATASE"/>
    <property type="match status" value="1"/>
</dbReference>
<dbReference type="Gene3D" id="2.30.40.10">
    <property type="entry name" value="Urease, subunit C, domain 1"/>
    <property type="match status" value="1"/>
</dbReference>
<dbReference type="OrthoDB" id="3173428at2"/>
<keyword evidence="4" id="KW-1185">Reference proteome</keyword>
<dbReference type="InterPro" id="IPR006680">
    <property type="entry name" value="Amidohydro-rel"/>
</dbReference>
<evidence type="ECO:0000259" key="2">
    <source>
        <dbReference type="Pfam" id="PF01979"/>
    </source>
</evidence>
<sequence>MIHAAVSVPSPGRRPRHGSCLENPPRSPRSRLGADHHRYRGDHLLTRLTGADALLLDTTEAVTGHDLLIEDGTVVAVEPTATASPRENERRVSVDGGWVVPGLIDAHSHLTLHVEAPEVDAFYPPSPFLSARAAQQTLAGGVTTCRDLGGHQHVDLELRDAIERGDVPGPRILAAGKPIVATGGHIHYFGRPVDGPYEARKAVREQIGAGADLIKIMLTGGSANVDERPDAMQLRPDEIEALVTEAQAVDVPVAVHAHSSAAVVLAVGLGVTSVEHAALLDDDGIEALRNSDTVLVPTQAVYRRIADNVDGWDARIAENATRLYQSKIDSLARALRAGVRIGVGSDSGRHFPHGQILPELLALTEAGLDNTAALRAATVANADLLGLGGTVGVLHPGASADLLLATGDPRDDLRHLRSPSLVLARGRQVHAEPDPRA</sequence>
<dbReference type="Gene3D" id="3.20.20.140">
    <property type="entry name" value="Metal-dependent hydrolases"/>
    <property type="match status" value="1"/>
</dbReference>
<dbReference type="EMBL" id="VLNT01000002">
    <property type="protein sequence ID" value="TSD65653.1"/>
    <property type="molecule type" value="Genomic_DNA"/>
</dbReference>
<dbReference type="Pfam" id="PF01979">
    <property type="entry name" value="Amidohydro_1"/>
    <property type="match status" value="1"/>
</dbReference>
<dbReference type="InterPro" id="IPR011059">
    <property type="entry name" value="Metal-dep_hydrolase_composite"/>
</dbReference>
<evidence type="ECO:0000313" key="4">
    <source>
        <dbReference type="Proteomes" id="UP000316988"/>
    </source>
</evidence>
<gene>
    <name evidence="3" type="ORF">FNM00_04330</name>
</gene>
<dbReference type="SUPFAM" id="SSF51338">
    <property type="entry name" value="Composite domain of metallo-dependent hydrolases"/>
    <property type="match status" value="1"/>
</dbReference>